<organism evidence="3 4">
    <name type="scientific">Biomphalaria glabrata</name>
    <name type="common">Bloodfluke planorb</name>
    <name type="synonym">Freshwater snail</name>
    <dbReference type="NCBI Taxonomy" id="6526"/>
    <lineage>
        <taxon>Eukaryota</taxon>
        <taxon>Metazoa</taxon>
        <taxon>Spiralia</taxon>
        <taxon>Lophotrochozoa</taxon>
        <taxon>Mollusca</taxon>
        <taxon>Gastropoda</taxon>
        <taxon>Heterobranchia</taxon>
        <taxon>Euthyneura</taxon>
        <taxon>Panpulmonata</taxon>
        <taxon>Hygrophila</taxon>
        <taxon>Lymnaeoidea</taxon>
        <taxon>Planorbidae</taxon>
        <taxon>Biomphalaria</taxon>
    </lineage>
</organism>
<dbReference type="GO" id="GO:0003676">
    <property type="term" value="F:nucleic acid binding"/>
    <property type="evidence" value="ECO:0007669"/>
    <property type="project" value="InterPro"/>
</dbReference>
<dbReference type="PROSITE" id="PS50088">
    <property type="entry name" value="ANK_REPEAT"/>
    <property type="match status" value="1"/>
</dbReference>
<dbReference type="AlphaFoldDB" id="A0A2C9M9G3"/>
<feature type="repeat" description="ANK" evidence="1">
    <location>
        <begin position="141"/>
        <end position="173"/>
    </location>
</feature>
<dbReference type="PANTHER" id="PTHR20923:SF1">
    <property type="entry name" value="G PATCH DOMAIN AND ANKYRIN REPEAT-CONTAINING PROTEIN 1"/>
    <property type="match status" value="1"/>
</dbReference>
<dbReference type="PANTHER" id="PTHR20923">
    <property type="entry name" value="BAT4 PROTEIN-RELATED"/>
    <property type="match status" value="1"/>
</dbReference>
<dbReference type="VEuPathDB" id="VectorBase:BGLAX_043093"/>
<dbReference type="Proteomes" id="UP000076420">
    <property type="component" value="Unassembled WGS sequence"/>
</dbReference>
<accession>A0A2C9M9G3</accession>
<protein>
    <recommendedName>
        <fullName evidence="2">G-patch domain-containing protein</fullName>
    </recommendedName>
</protein>
<dbReference type="InterPro" id="IPR000467">
    <property type="entry name" value="G_patch_dom"/>
</dbReference>
<dbReference type="STRING" id="6526.A0A2C9M9G3"/>
<dbReference type="InterPro" id="IPR002110">
    <property type="entry name" value="Ankyrin_rpt"/>
</dbReference>
<reference evidence="3" key="1">
    <citation type="submission" date="2020-05" db="UniProtKB">
        <authorList>
            <consortium name="EnsemblMetazoa"/>
        </authorList>
    </citation>
    <scope>IDENTIFICATION</scope>
    <source>
        <strain evidence="3">BB02</strain>
    </source>
</reference>
<dbReference type="KEGG" id="bgt:106069139"/>
<keyword evidence="1" id="KW-0040">ANK repeat</keyword>
<dbReference type="PROSITE" id="PS50297">
    <property type="entry name" value="ANK_REP_REGION"/>
    <property type="match status" value="1"/>
</dbReference>
<gene>
    <name evidence="3" type="primary">106069139</name>
</gene>
<name>A0A2C9M9G3_BIOGL</name>
<dbReference type="VEuPathDB" id="VectorBase:BGLB040088"/>
<evidence type="ECO:0000256" key="1">
    <source>
        <dbReference type="PROSITE-ProRule" id="PRU00023"/>
    </source>
</evidence>
<dbReference type="EnsemblMetazoa" id="BGLB040088-RB">
    <property type="protein sequence ID" value="BGLB040088-PB"/>
    <property type="gene ID" value="BGLB040088"/>
</dbReference>
<dbReference type="PROSITE" id="PS50174">
    <property type="entry name" value="G_PATCH"/>
    <property type="match status" value="1"/>
</dbReference>
<dbReference type="SUPFAM" id="SSF48403">
    <property type="entry name" value="Ankyrin repeat"/>
    <property type="match status" value="1"/>
</dbReference>
<dbReference type="InterPro" id="IPR039146">
    <property type="entry name" value="GPANK1"/>
</dbReference>
<dbReference type="Pfam" id="PF12796">
    <property type="entry name" value="Ank_2"/>
    <property type="match status" value="1"/>
</dbReference>
<dbReference type="RefSeq" id="XP_013084197.2">
    <property type="nucleotide sequence ID" value="XM_013228743.2"/>
</dbReference>
<sequence>MSQDPFYHNLIQFVPEKAKERNIETHVDSDDLVNNEASGQEIKHFYESIISDQPSCSHKHELQSRKINRSKSTIRKRKLVKSNSLSDFQTAGEKSHFQFDESLSKKQRQYFLLLKSAQLGNHEEVQQLLEQGLDVDYRDFYGWTALMSAAREGHTDVVDCLIHLGANVNIVNNDGRCAAWLAKNAGHHLLAEKLINCNAPEPQSHQQEEFSKFYCQYCQSEFTAVDKLSHESSVVHLLNTNRKHKKHFYIIPETNKGFQMLLKTGWEQDKGLGPKGEGCKYPVKTVLKQDRAGLGIEENSKKKAKVTHFDPHDKSAVQNQFSKHVVRTLSARKSAQRAAKVVEKKIKYFEHKLRLELNGDF</sequence>
<dbReference type="SMART" id="SM00248">
    <property type="entry name" value="ANK"/>
    <property type="match status" value="1"/>
</dbReference>
<feature type="domain" description="G-patch" evidence="2">
    <location>
        <begin position="253"/>
        <end position="299"/>
    </location>
</feature>
<evidence type="ECO:0000259" key="2">
    <source>
        <dbReference type="PROSITE" id="PS50174"/>
    </source>
</evidence>
<dbReference type="Pfam" id="PF01585">
    <property type="entry name" value="G-patch"/>
    <property type="match status" value="1"/>
</dbReference>
<evidence type="ECO:0000313" key="3">
    <source>
        <dbReference type="EnsemblMetazoa" id="BGLB040088-PB"/>
    </source>
</evidence>
<dbReference type="EnsemblMetazoa" id="BGLB040088-RA">
    <property type="protein sequence ID" value="BGLB040088-PA"/>
    <property type="gene ID" value="BGLB040088"/>
</dbReference>
<evidence type="ECO:0000313" key="4">
    <source>
        <dbReference type="Proteomes" id="UP000076420"/>
    </source>
</evidence>
<dbReference type="Gene3D" id="1.25.40.20">
    <property type="entry name" value="Ankyrin repeat-containing domain"/>
    <property type="match status" value="1"/>
</dbReference>
<proteinExistence type="predicted"/>
<dbReference type="SMART" id="SM00443">
    <property type="entry name" value="G_patch"/>
    <property type="match status" value="1"/>
</dbReference>
<dbReference type="InterPro" id="IPR036770">
    <property type="entry name" value="Ankyrin_rpt-contain_sf"/>
</dbReference>